<evidence type="ECO:0000256" key="14">
    <source>
        <dbReference type="PIRSR" id="PIRSR037947-2"/>
    </source>
</evidence>
<dbReference type="GO" id="GO:0005096">
    <property type="term" value="F:GTPase activator activity"/>
    <property type="evidence" value="ECO:0007669"/>
    <property type="project" value="UniProtKB-UniRule"/>
</dbReference>
<dbReference type="AlphaFoldDB" id="A0A8B9QQ27"/>
<keyword evidence="9" id="KW-0472">Membrane</keyword>
<evidence type="ECO:0000256" key="12">
    <source>
        <dbReference type="PIRNR" id="PIRNR037947"/>
    </source>
</evidence>
<evidence type="ECO:0000256" key="11">
    <source>
        <dbReference type="ARBA" id="ARBA00023288"/>
    </source>
</evidence>
<keyword evidence="6" id="KW-0519">Myristate</keyword>
<feature type="lipid moiety-binding region" description="N-myristoyl glycine" evidence="14">
    <location>
        <position position="2"/>
    </location>
</feature>
<dbReference type="InterPro" id="IPR039093">
    <property type="entry name" value="XRP2"/>
</dbReference>
<evidence type="ECO:0000313" key="19">
    <source>
        <dbReference type="Proteomes" id="UP000694400"/>
    </source>
</evidence>
<reference evidence="18" key="1">
    <citation type="submission" date="2019-08" db="EMBL/GenBank/DDBJ databases">
        <title>Three high-quality genomes provides insights into domestication of ducks.</title>
        <authorList>
            <person name="Hou Z.C."/>
            <person name="Zhu F."/>
            <person name="Yin Z.T."/>
            <person name="Zhang F."/>
        </authorList>
    </citation>
    <scope>NUCLEOTIDE SEQUENCE [LARGE SCALE GENOMIC DNA]</scope>
</reference>
<feature type="region of interest" description="Disordered" evidence="16">
    <location>
        <begin position="1"/>
        <end position="40"/>
    </location>
</feature>
<organism evidence="18 19">
    <name type="scientific">Anas platyrhynchos</name>
    <name type="common">Mallard</name>
    <name type="synonym">Anas boschas</name>
    <dbReference type="NCBI Taxonomy" id="8839"/>
    <lineage>
        <taxon>Eukaryota</taxon>
        <taxon>Metazoa</taxon>
        <taxon>Chordata</taxon>
        <taxon>Craniata</taxon>
        <taxon>Vertebrata</taxon>
        <taxon>Euteleostomi</taxon>
        <taxon>Archelosauria</taxon>
        <taxon>Archosauria</taxon>
        <taxon>Dinosauria</taxon>
        <taxon>Saurischia</taxon>
        <taxon>Theropoda</taxon>
        <taxon>Coelurosauria</taxon>
        <taxon>Aves</taxon>
        <taxon>Neognathae</taxon>
        <taxon>Galloanserae</taxon>
        <taxon>Anseriformes</taxon>
        <taxon>Anatidae</taxon>
        <taxon>Anatinae</taxon>
        <taxon>Anas</taxon>
    </lineage>
</organism>
<dbReference type="PROSITE" id="PS51329">
    <property type="entry name" value="C_CAP_COFACTOR_C"/>
    <property type="match status" value="1"/>
</dbReference>
<comment type="similarity">
    <text evidence="2 12">Belongs to the TBCC family.</text>
</comment>
<dbReference type="PIRSF" id="PIRSF037947">
    <property type="entry name" value="Protein_XRP2"/>
    <property type="match status" value="1"/>
</dbReference>
<proteinExistence type="inferred from homology"/>
<dbReference type="InterPro" id="IPR017901">
    <property type="entry name" value="C-CAP_CF_C-like"/>
</dbReference>
<dbReference type="GO" id="GO:1990075">
    <property type="term" value="C:periciliary membrane compartment"/>
    <property type="evidence" value="ECO:0007669"/>
    <property type="project" value="TreeGrafter"/>
</dbReference>
<keyword evidence="5" id="KW-1003">Cell membrane</keyword>
<evidence type="ECO:0000256" key="16">
    <source>
        <dbReference type="SAM" id="MobiDB-lite"/>
    </source>
</evidence>
<dbReference type="FunFam" id="2.160.20.70:FF:000004">
    <property type="entry name" value="Protein XRP2"/>
    <property type="match status" value="1"/>
</dbReference>
<dbReference type="SUPFAM" id="SSF54919">
    <property type="entry name" value="Nucleoside diphosphate kinase, NDK"/>
    <property type="match status" value="1"/>
</dbReference>
<feature type="domain" description="C-CAP/cofactor C-like" evidence="17">
    <location>
        <begin position="37"/>
        <end position="191"/>
    </location>
</feature>
<evidence type="ECO:0000256" key="1">
    <source>
        <dbReference type="ARBA" id="ARBA00004342"/>
    </source>
</evidence>
<dbReference type="InterPro" id="IPR036223">
    <property type="entry name" value="CAP_C_sf"/>
</dbReference>
<feature type="compositionally biased region" description="Basic residues" evidence="16">
    <location>
        <begin position="1"/>
        <end position="11"/>
    </location>
</feature>
<evidence type="ECO:0000256" key="13">
    <source>
        <dbReference type="PIRSR" id="PIRSR037947-1"/>
    </source>
</evidence>
<dbReference type="GO" id="GO:0005525">
    <property type="term" value="F:GTP binding"/>
    <property type="evidence" value="ECO:0007669"/>
    <property type="project" value="UniProtKB-UniRule"/>
</dbReference>
<comment type="caution">
    <text evidence="15">Lacks conserved residue(s) required for the propagation of feature annotation.</text>
</comment>
<reference evidence="18" key="3">
    <citation type="submission" date="2025-09" db="UniProtKB">
        <authorList>
            <consortium name="Ensembl"/>
        </authorList>
    </citation>
    <scope>IDENTIFICATION</scope>
</reference>
<feature type="lipid moiety-binding region" description="S-palmitoyl cysteine" evidence="14">
    <location>
        <position position="3"/>
    </location>
</feature>
<dbReference type="SMART" id="SM00673">
    <property type="entry name" value="CARP"/>
    <property type="match status" value="2"/>
</dbReference>
<protein>
    <recommendedName>
        <fullName evidence="3 12">Protein XRP2</fullName>
    </recommendedName>
</protein>
<dbReference type="InterPro" id="IPR006599">
    <property type="entry name" value="CARP_motif"/>
</dbReference>
<comment type="function">
    <text evidence="12">Acts as a GTPase-activating protein (GAP) for tubulin in concert with tubulin-specific chaperone C, but does not enhance tubulin heterodimerization.</text>
</comment>
<keyword evidence="11" id="KW-0449">Lipoprotein</keyword>
<dbReference type="SUPFAM" id="SSF69340">
    <property type="entry name" value="C-terminal domain of adenylylcyclase associated protein"/>
    <property type="match status" value="1"/>
</dbReference>
<feature type="compositionally biased region" description="Low complexity" evidence="16">
    <location>
        <begin position="12"/>
        <end position="30"/>
    </location>
</feature>
<evidence type="ECO:0000256" key="7">
    <source>
        <dbReference type="ARBA" id="ARBA00022741"/>
    </source>
</evidence>
<name>A0A8B9QQ27_ANAPL</name>
<dbReference type="Proteomes" id="UP000694400">
    <property type="component" value="Chromosome 1"/>
</dbReference>
<dbReference type="PANTHER" id="PTHR15440">
    <property type="entry name" value="XRP2 PROTEIN"/>
    <property type="match status" value="1"/>
</dbReference>
<dbReference type="InterPro" id="IPR036850">
    <property type="entry name" value="NDK-like_dom_sf"/>
</dbReference>
<evidence type="ECO:0000256" key="6">
    <source>
        <dbReference type="ARBA" id="ARBA00022707"/>
    </source>
</evidence>
<reference evidence="18" key="2">
    <citation type="submission" date="2025-08" db="UniProtKB">
        <authorList>
            <consortium name="Ensembl"/>
        </authorList>
    </citation>
    <scope>IDENTIFICATION</scope>
</reference>
<dbReference type="InterPro" id="IPR016098">
    <property type="entry name" value="CAP/MinC_C"/>
</dbReference>
<dbReference type="Pfam" id="PF07986">
    <property type="entry name" value="TBCC"/>
    <property type="match status" value="1"/>
</dbReference>
<dbReference type="Gene3D" id="3.30.70.141">
    <property type="entry name" value="Nucleoside diphosphate kinase-like domain"/>
    <property type="match status" value="1"/>
</dbReference>
<dbReference type="Gene3D" id="2.160.20.70">
    <property type="match status" value="1"/>
</dbReference>
<evidence type="ECO:0000256" key="9">
    <source>
        <dbReference type="ARBA" id="ARBA00023136"/>
    </source>
</evidence>
<evidence type="ECO:0000256" key="5">
    <source>
        <dbReference type="ARBA" id="ARBA00022475"/>
    </source>
</evidence>
<dbReference type="GO" id="GO:0005929">
    <property type="term" value="C:cilium"/>
    <property type="evidence" value="ECO:0007669"/>
    <property type="project" value="TreeGrafter"/>
</dbReference>
<evidence type="ECO:0000256" key="8">
    <source>
        <dbReference type="ARBA" id="ARBA00023134"/>
    </source>
</evidence>
<dbReference type="GO" id="GO:0006892">
    <property type="term" value="P:post-Golgi vesicle-mediated transport"/>
    <property type="evidence" value="ECO:0007669"/>
    <property type="project" value="TreeGrafter"/>
</dbReference>
<feature type="binding site" evidence="13">
    <location>
        <begin position="110"/>
        <end position="111"/>
    </location>
    <ligand>
        <name>GTP</name>
        <dbReference type="ChEBI" id="CHEBI:37565"/>
    </ligand>
</feature>
<evidence type="ECO:0000256" key="15">
    <source>
        <dbReference type="PROSITE-ProRule" id="PRU00706"/>
    </source>
</evidence>
<sequence>MGCCFSKRRKAAQGGQQQQQQAAGADGEPAAGEEKAPQYSWEQRAKIDPKDYTFSGLKDETVGRLPGKVAGQQFIIQDCENCSIYIFDHSATITVDDCVNCQIFLGPIKGSVFFRDCKDCKCIVACQQFRTRDCRKLEVFLCCATQPIIESSTGMKFGCFQYYYPELALQFKDAGLSIFNNTWSNIHDFTPVSGENNWGLLPENAVVQDYVPLPSSEELKAVRISTDAMRSIIPITRGRRQKSSEESCLACLIDEMTGKGFQLVQTKEVPMKAEDAQRVFRQCASEFIPLLEKGPVVALEFNGDGAVEACQSTVNDVFNGTKVFVSESKASASQDVDNFYNFAEMQMGM</sequence>
<dbReference type="Ensembl" id="ENSAPLT00020001320.1">
    <property type="protein sequence ID" value="ENSAPLP00020001235.1"/>
    <property type="gene ID" value="ENSAPLG00020000901.1"/>
</dbReference>
<keyword evidence="8 12" id="KW-0342">GTP-binding</keyword>
<feature type="binding site" evidence="13">
    <location>
        <begin position="127"/>
        <end position="130"/>
    </location>
    <ligand>
        <name>GTP</name>
        <dbReference type="ChEBI" id="CHEBI:37565"/>
    </ligand>
</feature>
<dbReference type="InterPro" id="IPR012945">
    <property type="entry name" value="Tubulin-bd_cofactor_C_dom"/>
</dbReference>
<evidence type="ECO:0000256" key="3">
    <source>
        <dbReference type="ARBA" id="ARBA00015771"/>
    </source>
</evidence>
<evidence type="ECO:0000256" key="2">
    <source>
        <dbReference type="ARBA" id="ARBA00008848"/>
    </source>
</evidence>
<keyword evidence="4 12" id="KW-0343">GTPase activation</keyword>
<keyword evidence="10" id="KW-0564">Palmitate</keyword>
<dbReference type="PROSITE" id="PS51374">
    <property type="entry name" value="NDPK_LIKE"/>
    <property type="match status" value="1"/>
</dbReference>
<comment type="similarity">
    <text evidence="15">Belongs to the NDK family.</text>
</comment>
<evidence type="ECO:0000313" key="18">
    <source>
        <dbReference type="Ensembl" id="ENSAPLP00020001235.1"/>
    </source>
</evidence>
<evidence type="ECO:0000256" key="10">
    <source>
        <dbReference type="ARBA" id="ARBA00023139"/>
    </source>
</evidence>
<evidence type="ECO:0000256" key="4">
    <source>
        <dbReference type="ARBA" id="ARBA00022468"/>
    </source>
</evidence>
<keyword evidence="7 12" id="KW-0547">Nucleotide-binding</keyword>
<comment type="subcellular location">
    <subcellularLocation>
        <location evidence="1">Cell membrane</location>
        <topology evidence="1">Lipid-anchor</topology>
        <orientation evidence="1">Cytoplasmic side</orientation>
    </subcellularLocation>
</comment>
<evidence type="ECO:0000259" key="17">
    <source>
        <dbReference type="PROSITE" id="PS51329"/>
    </source>
</evidence>
<dbReference type="PANTHER" id="PTHR15440:SF0">
    <property type="entry name" value="PROTEIN XRP2"/>
    <property type="match status" value="1"/>
</dbReference>
<accession>A0A8B9QQ27</accession>